<name>A0ABN9PXG2_9DINO</name>
<protein>
    <recommendedName>
        <fullName evidence="5">Polycystin cation channel PKD1/PKD2 domain-containing protein</fullName>
    </recommendedName>
</protein>
<sequence>PCWLQYSSGPGPRAVPCSAPMGQAVRVHDSPWPGRAPTVAPSPSSSSSSKARHPPGEVLIMARLARADLKRYLRWRGLVFYSAFFMFYMWLANWFIDWEFAGRTFDFFENGQVLEGSADGDGFLELSTVSEIALFMSNLSRQIEAVHRVCPRCQVGATENSLDIRRLSLRDFFCSDFMIGEGSNSNSGRNCDVIDAAWAERPNVTTAPCCTNATLIHASFVLMAIASRFPDAEEWQEGGNASLESLSLRYDDSIMENVVDYISRALRGSQNIVQVIISRNLRMTGICYRAWHQDQDWEPGYAHTSKAFWSMRFDIESEMLGLMLASWSFFVLTTTNNVLEVVCLCTSWDSWFRILQKPSYYIMLCIALFPLVVISLPMTVEPRLWRFLMCVSQLMALVRLFYEAQLLPFFKKLTETLFSASKRLLSFSLGMCLAMLIIASLYGQQFGVFEKKSLVALFLFVLDQFANGASLSDEALKYNPEASILLYIITLFVLFLTLSQIFIAVLTAALDDANADERKRRYLMSVPEGYEVLSTVKAAAAAKALGQRPAKRSWAQNATAHAISLMTLTYWCPRYACFVPALLRGLQMAIEKEEQAAPSIVGQPLLLSRAQLVAAFETFAQVDAMASSVDRLRLRYAATASVGAGGASAGGDPTCESKGQEEELLKAVSPQPASDAADLRLRLFSDLLRAGLPLPFSELQRASLGTLEHLRDSVARHEARCSAKQAESPFDLQVSAAQRPGPPALSGGPAAARAEHRRRGGGLGRAAAEEEPGCTRERLN</sequence>
<evidence type="ECO:0008006" key="5">
    <source>
        <dbReference type="Google" id="ProtNLM"/>
    </source>
</evidence>
<evidence type="ECO:0000313" key="4">
    <source>
        <dbReference type="Proteomes" id="UP001189429"/>
    </source>
</evidence>
<feature type="region of interest" description="Disordered" evidence="1">
    <location>
        <begin position="736"/>
        <end position="780"/>
    </location>
</feature>
<keyword evidence="2" id="KW-0812">Transmembrane</keyword>
<reference evidence="3" key="1">
    <citation type="submission" date="2023-10" db="EMBL/GenBank/DDBJ databases">
        <authorList>
            <person name="Chen Y."/>
            <person name="Shah S."/>
            <person name="Dougan E. K."/>
            <person name="Thang M."/>
            <person name="Chan C."/>
        </authorList>
    </citation>
    <scope>NUCLEOTIDE SEQUENCE [LARGE SCALE GENOMIC DNA]</scope>
</reference>
<feature type="transmembrane region" description="Helical" evidence="2">
    <location>
        <begin position="424"/>
        <end position="442"/>
    </location>
</feature>
<accession>A0ABN9PXG2</accession>
<evidence type="ECO:0000256" key="1">
    <source>
        <dbReference type="SAM" id="MobiDB-lite"/>
    </source>
</evidence>
<proteinExistence type="predicted"/>
<feature type="transmembrane region" description="Helical" evidence="2">
    <location>
        <begin position="384"/>
        <end position="404"/>
    </location>
</feature>
<evidence type="ECO:0000256" key="2">
    <source>
        <dbReference type="SAM" id="Phobius"/>
    </source>
</evidence>
<keyword evidence="2" id="KW-0472">Membrane</keyword>
<feature type="transmembrane region" description="Helical" evidence="2">
    <location>
        <begin position="359"/>
        <end position="377"/>
    </location>
</feature>
<feature type="transmembrane region" description="Helical" evidence="2">
    <location>
        <begin position="319"/>
        <end position="339"/>
    </location>
</feature>
<evidence type="ECO:0000313" key="3">
    <source>
        <dbReference type="EMBL" id="CAK0796803.1"/>
    </source>
</evidence>
<feature type="non-terminal residue" evidence="3">
    <location>
        <position position="1"/>
    </location>
</feature>
<gene>
    <name evidence="3" type="ORF">PCOR1329_LOCUS6084</name>
</gene>
<keyword evidence="4" id="KW-1185">Reference proteome</keyword>
<organism evidence="3 4">
    <name type="scientific">Prorocentrum cordatum</name>
    <dbReference type="NCBI Taxonomy" id="2364126"/>
    <lineage>
        <taxon>Eukaryota</taxon>
        <taxon>Sar</taxon>
        <taxon>Alveolata</taxon>
        <taxon>Dinophyceae</taxon>
        <taxon>Prorocentrales</taxon>
        <taxon>Prorocentraceae</taxon>
        <taxon>Prorocentrum</taxon>
    </lineage>
</organism>
<dbReference type="Proteomes" id="UP001189429">
    <property type="component" value="Unassembled WGS sequence"/>
</dbReference>
<feature type="transmembrane region" description="Helical" evidence="2">
    <location>
        <begin position="78"/>
        <end position="96"/>
    </location>
</feature>
<keyword evidence="2" id="KW-1133">Transmembrane helix</keyword>
<comment type="caution">
    <text evidence="3">The sequence shown here is derived from an EMBL/GenBank/DDBJ whole genome shotgun (WGS) entry which is preliminary data.</text>
</comment>
<feature type="transmembrane region" description="Helical" evidence="2">
    <location>
        <begin position="484"/>
        <end position="510"/>
    </location>
</feature>
<dbReference type="EMBL" id="CAUYUJ010001627">
    <property type="protein sequence ID" value="CAK0796803.1"/>
    <property type="molecule type" value="Genomic_DNA"/>
</dbReference>